<dbReference type="PANTHER" id="PTHR45295:SF1">
    <property type="entry name" value="CHAPERONE PROTEIN DNAJ C76, CHLOROPLASTIC"/>
    <property type="match status" value="1"/>
</dbReference>
<dbReference type="PROSITE" id="PS51379">
    <property type="entry name" value="4FE4S_FER_2"/>
    <property type="match status" value="1"/>
</dbReference>
<dbReference type="PROSITE" id="PS50076">
    <property type="entry name" value="DNAJ_2"/>
    <property type="match status" value="1"/>
</dbReference>
<dbReference type="SMART" id="SM00271">
    <property type="entry name" value="DnaJ"/>
    <property type="match status" value="1"/>
</dbReference>
<dbReference type="SUPFAM" id="SSF46565">
    <property type="entry name" value="Chaperone J-domain"/>
    <property type="match status" value="1"/>
</dbReference>
<feature type="domain" description="4Fe-4S ferredoxin-type" evidence="3">
    <location>
        <begin position="193"/>
        <end position="221"/>
    </location>
</feature>
<feature type="region of interest" description="Disordered" evidence="1">
    <location>
        <begin position="349"/>
        <end position="371"/>
    </location>
</feature>
<dbReference type="Proteomes" id="UP000660262">
    <property type="component" value="Unassembled WGS sequence"/>
</dbReference>
<keyword evidence="5" id="KW-1185">Reference proteome</keyword>
<dbReference type="InterPro" id="IPR036869">
    <property type="entry name" value="J_dom_sf"/>
</dbReference>
<evidence type="ECO:0000259" key="2">
    <source>
        <dbReference type="PROSITE" id="PS50076"/>
    </source>
</evidence>
<reference evidence="4" key="1">
    <citation type="submission" date="2020-10" db="EMBL/GenBank/DDBJ databases">
        <title>Unveiling of a novel bifunctional photoreceptor, Dualchrome1, isolated from a cosmopolitan green alga.</title>
        <authorList>
            <person name="Suzuki S."/>
            <person name="Kawachi M."/>
        </authorList>
    </citation>
    <scope>NUCLEOTIDE SEQUENCE</scope>
    <source>
        <strain evidence="4">NIES 2893</strain>
    </source>
</reference>
<name>A0A830I2D0_9CHLO</name>
<feature type="domain" description="J" evidence="2">
    <location>
        <begin position="104"/>
        <end position="174"/>
    </location>
</feature>
<dbReference type="SUPFAM" id="SSF54862">
    <property type="entry name" value="4Fe-4S ferredoxins"/>
    <property type="match status" value="1"/>
</dbReference>
<dbReference type="Pfam" id="PF13370">
    <property type="entry name" value="Fer4_13"/>
    <property type="match status" value="1"/>
</dbReference>
<evidence type="ECO:0000256" key="1">
    <source>
        <dbReference type="SAM" id="MobiDB-lite"/>
    </source>
</evidence>
<comment type="caution">
    <text evidence="4">The sequence shown here is derived from an EMBL/GenBank/DDBJ whole genome shotgun (WGS) entry which is preliminary data.</text>
</comment>
<gene>
    <name evidence="4" type="ORF">PPROV_001093800</name>
</gene>
<dbReference type="OrthoDB" id="566614at2759"/>
<evidence type="ECO:0008006" key="6">
    <source>
        <dbReference type="Google" id="ProtNLM"/>
    </source>
</evidence>
<dbReference type="Pfam" id="PF00226">
    <property type="entry name" value="DnaJ"/>
    <property type="match status" value="1"/>
</dbReference>
<dbReference type="InterPro" id="IPR001623">
    <property type="entry name" value="DnaJ_domain"/>
</dbReference>
<dbReference type="PANTHER" id="PTHR45295">
    <property type="entry name" value="CHAPERONE PROTEIN DNAJ C76, CHLOROPLASTIC"/>
    <property type="match status" value="1"/>
</dbReference>
<protein>
    <recommendedName>
        <fullName evidence="6">J domain-containing protein</fullName>
    </recommendedName>
</protein>
<dbReference type="CDD" id="cd06257">
    <property type="entry name" value="DnaJ"/>
    <property type="match status" value="1"/>
</dbReference>
<evidence type="ECO:0000259" key="3">
    <source>
        <dbReference type="PROSITE" id="PS51379"/>
    </source>
</evidence>
<proteinExistence type="predicted"/>
<sequence>MPLWVHARMSSSTSVPRSYVSPVVARVRVPVHVGGSLVAGVGRCGGVRPVRRVCLGSVASGLASSDMVHVPRDPSFERSIPGVDAMDDDDSVASSALSAHAPSDLFELFNVDDDASSEDIKKKYKTLQKLVHPDVAGDEASAMAALLNEALPLLLDKSFRVAYVTARKQLRRGGYGGFDGNPKSAWAGDPRADAIFVDECSCIGCTLCATQAPATFEVEQTHGRARVTTQWADSDDDLDEAIAMCPVSCIHIVPRRELALLEFTMTSCEREDIAIIRRRLSGNMASPSAENDPFDRAAVYLKMRNRASAKRAKEGIANSLETNRELAAHAGAIASAYLALPLQVRQKGWPSAGKTGGGGGEKNSGEITLKA</sequence>
<organism evidence="4 5">
    <name type="scientific">Pycnococcus provasolii</name>
    <dbReference type="NCBI Taxonomy" id="41880"/>
    <lineage>
        <taxon>Eukaryota</taxon>
        <taxon>Viridiplantae</taxon>
        <taxon>Chlorophyta</taxon>
        <taxon>Pseudoscourfieldiophyceae</taxon>
        <taxon>Pseudoscourfieldiales</taxon>
        <taxon>Pycnococcaceae</taxon>
        <taxon>Pycnococcus</taxon>
    </lineage>
</organism>
<dbReference type="Gene3D" id="1.10.287.110">
    <property type="entry name" value="DnaJ domain"/>
    <property type="match status" value="1"/>
</dbReference>
<dbReference type="Gene3D" id="3.30.70.20">
    <property type="match status" value="1"/>
</dbReference>
<dbReference type="EMBL" id="BNJQ01000039">
    <property type="protein sequence ID" value="GHP12210.1"/>
    <property type="molecule type" value="Genomic_DNA"/>
</dbReference>
<dbReference type="InterPro" id="IPR017896">
    <property type="entry name" value="4Fe4S_Fe-S-bd"/>
</dbReference>
<dbReference type="AlphaFoldDB" id="A0A830I2D0"/>
<evidence type="ECO:0000313" key="5">
    <source>
        <dbReference type="Proteomes" id="UP000660262"/>
    </source>
</evidence>
<accession>A0A830I2D0</accession>
<evidence type="ECO:0000313" key="4">
    <source>
        <dbReference type="EMBL" id="GHP12210.1"/>
    </source>
</evidence>